<comment type="similarity">
    <text evidence="1 4">Belongs to the heat shock protein 70 family.</text>
</comment>
<dbReference type="PRINTS" id="PR00301">
    <property type="entry name" value="HEATSHOCK70"/>
</dbReference>
<dbReference type="Gene3D" id="2.60.34.10">
    <property type="entry name" value="Substrate Binding Domain Of DNAk, Chain A, domain 1"/>
    <property type="match status" value="1"/>
</dbReference>
<dbReference type="FunFam" id="3.30.30.30:FF:000001">
    <property type="entry name" value="heat shock 70 kDa protein-like"/>
    <property type="match status" value="1"/>
</dbReference>
<evidence type="ECO:0000256" key="3">
    <source>
        <dbReference type="ARBA" id="ARBA00022840"/>
    </source>
</evidence>
<gene>
    <name evidence="5" type="ORF">DCHRY22_LOCUS13231</name>
</gene>
<dbReference type="InterPro" id="IPR029047">
    <property type="entry name" value="HSP70_peptide-bd_sf"/>
</dbReference>
<accession>A0A8J2R456</accession>
<dbReference type="GO" id="GO:0140662">
    <property type="term" value="F:ATP-dependent protein folding chaperone"/>
    <property type="evidence" value="ECO:0007669"/>
    <property type="project" value="InterPro"/>
</dbReference>
<dbReference type="EMBL" id="CAKASE010000079">
    <property type="protein sequence ID" value="CAG9579634.1"/>
    <property type="molecule type" value="Genomic_DNA"/>
</dbReference>
<evidence type="ECO:0000313" key="5">
    <source>
        <dbReference type="EMBL" id="CAG9579634.1"/>
    </source>
</evidence>
<dbReference type="AlphaFoldDB" id="A0A8J2R456"/>
<evidence type="ECO:0000256" key="4">
    <source>
        <dbReference type="RuleBase" id="RU003322"/>
    </source>
</evidence>
<evidence type="ECO:0000256" key="1">
    <source>
        <dbReference type="ARBA" id="ARBA00007381"/>
    </source>
</evidence>
<keyword evidence="3 4" id="KW-0067">ATP-binding</keyword>
<dbReference type="NCBIfam" id="NF001413">
    <property type="entry name" value="PRK00290.1"/>
    <property type="match status" value="1"/>
</dbReference>
<dbReference type="GO" id="GO:0005524">
    <property type="term" value="F:ATP binding"/>
    <property type="evidence" value="ECO:0007669"/>
    <property type="project" value="UniProtKB-KW"/>
</dbReference>
<proteinExistence type="inferred from homology"/>
<dbReference type="InterPro" id="IPR018181">
    <property type="entry name" value="Heat_shock_70_CS"/>
</dbReference>
<dbReference type="FunFam" id="2.60.34.10:FF:000002">
    <property type="entry name" value="Heat shock 70 kDa"/>
    <property type="match status" value="1"/>
</dbReference>
<dbReference type="InterPro" id="IPR043129">
    <property type="entry name" value="ATPase_NBD"/>
</dbReference>
<organism evidence="5 6">
    <name type="scientific">Danaus chrysippus</name>
    <name type="common">African queen</name>
    <dbReference type="NCBI Taxonomy" id="151541"/>
    <lineage>
        <taxon>Eukaryota</taxon>
        <taxon>Metazoa</taxon>
        <taxon>Ecdysozoa</taxon>
        <taxon>Arthropoda</taxon>
        <taxon>Hexapoda</taxon>
        <taxon>Insecta</taxon>
        <taxon>Pterygota</taxon>
        <taxon>Neoptera</taxon>
        <taxon>Endopterygota</taxon>
        <taxon>Lepidoptera</taxon>
        <taxon>Glossata</taxon>
        <taxon>Ditrysia</taxon>
        <taxon>Papilionoidea</taxon>
        <taxon>Nymphalidae</taxon>
        <taxon>Danainae</taxon>
        <taxon>Danaini</taxon>
        <taxon>Danaina</taxon>
        <taxon>Danaus</taxon>
        <taxon>Anosia</taxon>
    </lineage>
</organism>
<dbReference type="Gene3D" id="3.30.30.30">
    <property type="match status" value="1"/>
</dbReference>
<dbReference type="SUPFAM" id="SSF100920">
    <property type="entry name" value="Heat shock protein 70kD (HSP70), peptide-binding domain"/>
    <property type="match status" value="1"/>
</dbReference>
<dbReference type="Gene3D" id="3.30.420.40">
    <property type="match status" value="2"/>
</dbReference>
<dbReference type="CDD" id="cd10233">
    <property type="entry name" value="ASKHA_NBD_HSP70_HSPA1"/>
    <property type="match status" value="1"/>
</dbReference>
<dbReference type="FunFam" id="3.90.640.10:FF:000002">
    <property type="entry name" value="Heat shock 70 kDa"/>
    <property type="match status" value="1"/>
</dbReference>
<protein>
    <submittedName>
        <fullName evidence="5">(African queen) hypothetical protein</fullName>
    </submittedName>
</protein>
<dbReference type="Gene3D" id="1.20.1270.10">
    <property type="match status" value="1"/>
</dbReference>
<dbReference type="PROSITE" id="PS00297">
    <property type="entry name" value="HSP70_1"/>
    <property type="match status" value="1"/>
</dbReference>
<dbReference type="PROSITE" id="PS01036">
    <property type="entry name" value="HSP70_3"/>
    <property type="match status" value="1"/>
</dbReference>
<dbReference type="InterPro" id="IPR029048">
    <property type="entry name" value="HSP70_C_sf"/>
</dbReference>
<evidence type="ECO:0000313" key="6">
    <source>
        <dbReference type="Proteomes" id="UP000789524"/>
    </source>
</evidence>
<dbReference type="Proteomes" id="UP000789524">
    <property type="component" value="Unassembled WGS sequence"/>
</dbReference>
<keyword evidence="6" id="KW-1185">Reference proteome</keyword>
<dbReference type="SUPFAM" id="SSF100934">
    <property type="entry name" value="Heat shock protein 70kD (HSP70), C-terminal subdomain"/>
    <property type="match status" value="1"/>
</dbReference>
<dbReference type="FunFam" id="3.30.420.40:FF:000026">
    <property type="entry name" value="Heat shock protein 70"/>
    <property type="match status" value="1"/>
</dbReference>
<comment type="caution">
    <text evidence="5">The sequence shown here is derived from an EMBL/GenBank/DDBJ whole genome shotgun (WGS) entry which is preliminary data.</text>
</comment>
<dbReference type="GO" id="GO:0006950">
    <property type="term" value="P:response to stress"/>
    <property type="evidence" value="ECO:0007669"/>
    <property type="project" value="UniProtKB-ARBA"/>
</dbReference>
<keyword evidence="2 4" id="KW-0547">Nucleotide-binding</keyword>
<dbReference type="PROSITE" id="PS00329">
    <property type="entry name" value="HSP70_2"/>
    <property type="match status" value="1"/>
</dbReference>
<reference evidence="5" key="1">
    <citation type="submission" date="2021-09" db="EMBL/GenBank/DDBJ databases">
        <authorList>
            <person name="Martin H S."/>
        </authorList>
    </citation>
    <scope>NUCLEOTIDE SEQUENCE</scope>
</reference>
<dbReference type="InterPro" id="IPR013126">
    <property type="entry name" value="Hsp_70_fam"/>
</dbReference>
<sequence>MVVQAVGIDLGTTFSCVGVFQHGKVEIIANEQGNRTTPSYVAFNDTERLIGDSAKNQIAMNPKNTVFDAKRLIGRKFNDPKIQQDMRLWPFEVISDGGNPKIVVEYKGEKRRFTPEEISSMVLSKMKEIAETYLGGIVKDAVITVPAYFNDAQRQATKDAGAIAALNVLRIINEPTAAALAYGLDKELKGEKNVLIFDLGGGTFDVSILQISEGSLFEVSSTAGDTHLGGEDFDCRMVDHFCQEFERKYKKDIKSNPKALRRLRTACERAKRTLSSNTEASLEVDALHEGIDFYSKITRARFEELCSDLFRQTLGPVDRALKDAGLNTREIHDVVMVGGSTRIPKIQRLLQDFFSGKVLNLSINPDEAVAYGAAVQAAILTGSKDTRIQDVLLVDITPLSLGIETAGGIMTKLVERNTRIPIAQKKIFTTYSDNQPAVTIQVFEGERALTKDNNLLGVFNLTGIPPAPRGVPQVEVTFDIDANGILSVSAQDRSTGRSEQITISNDRGRLNKKEIDKMLQDAEKFKAEDEMVRKKVEVRNQLEAYLFGCKTAAESAGTRLTDEEKEAVITECDNQLIWLEINGNASLAELENHLKSAQAVCQSAMLKLHAGGPSYGRPVSSGGPRVEEVD</sequence>
<dbReference type="OrthoDB" id="2401965at2759"/>
<dbReference type="SUPFAM" id="SSF53067">
    <property type="entry name" value="Actin-like ATPase domain"/>
    <property type="match status" value="2"/>
</dbReference>
<dbReference type="Pfam" id="PF00012">
    <property type="entry name" value="HSP70"/>
    <property type="match status" value="1"/>
</dbReference>
<dbReference type="PANTHER" id="PTHR19375">
    <property type="entry name" value="HEAT SHOCK PROTEIN 70KDA"/>
    <property type="match status" value="1"/>
</dbReference>
<dbReference type="Gene3D" id="3.90.640.10">
    <property type="entry name" value="Actin, Chain A, domain 4"/>
    <property type="match status" value="1"/>
</dbReference>
<evidence type="ECO:0000256" key="2">
    <source>
        <dbReference type="ARBA" id="ARBA00022741"/>
    </source>
</evidence>
<name>A0A8J2R456_9NEOP</name>